<evidence type="ECO:0000313" key="2">
    <source>
        <dbReference type="EMBL" id="KAG0291341.1"/>
    </source>
</evidence>
<evidence type="ECO:0000256" key="1">
    <source>
        <dbReference type="SAM" id="MobiDB-lite"/>
    </source>
</evidence>
<feature type="region of interest" description="Disordered" evidence="1">
    <location>
        <begin position="83"/>
        <end position="102"/>
    </location>
</feature>
<sequence>MVLASKLPLPDECIDIIVAYLVDQRQALHALVLSSQKLFQRAAPVLYRSPFQLIENSSRWSQDEKEKRSTALLALLLTSRLPQHDSADPQRPTSTNPVTTVAARPTSPLDIHRYHLLQMQQHQRYQQHQQAMATVDYLRFFTHQYHVNLWRLLALLRTLAYGHYALLLLDDNRSMPDLQTDVSHFLVQYRPQDVKVIGQPIARIPVLLVPHIQELRNLVRLELSEIPYGCKIEPVLEFIRVHDAVHGTLKEIKIKGGEDLNHHLEPTHKQLVRLVQAMRTAEVVDARHWKEAILVLDDIPVDCLRTLILGLADMPPNYISASDYLQRCAYLEELRMPVRDDRLFAWAVLERKKLKLDHRPSLSRSNSAFASVTSTSYAPWISPPSPWQWRQHPFQEWSSLDQPFGLPRMRSLELFGEDRVLMPAVRDAVDAFRESLESLKVMSMATMSKESIYTTAPLSWSWPLSKLSVLDLEGEAALAFEFQALLHCPTLITLRLSLPPYFYSSSEDDQILDELKVKMPQICLATRLLDLELLGKWPVSDELLDKMTRSMTRLTQLDIVSCLGYTIEGVLKLISSLGQLERLAISKWLCAWQPARKHAMRALNPRLDVVEEP</sequence>
<accession>A0ABQ7K5L6</accession>
<comment type="caution">
    <text evidence="2">The sequence shown here is derived from an EMBL/GenBank/DDBJ whole genome shotgun (WGS) entry which is preliminary data.</text>
</comment>
<dbReference type="Gene3D" id="3.80.10.10">
    <property type="entry name" value="Ribonuclease Inhibitor"/>
    <property type="match status" value="1"/>
</dbReference>
<keyword evidence="3" id="KW-1185">Reference proteome</keyword>
<dbReference type="Proteomes" id="UP001194696">
    <property type="component" value="Unassembled WGS sequence"/>
</dbReference>
<evidence type="ECO:0008006" key="4">
    <source>
        <dbReference type="Google" id="ProtNLM"/>
    </source>
</evidence>
<organism evidence="2 3">
    <name type="scientific">Linnemannia gamsii</name>
    <dbReference type="NCBI Taxonomy" id="64522"/>
    <lineage>
        <taxon>Eukaryota</taxon>
        <taxon>Fungi</taxon>
        <taxon>Fungi incertae sedis</taxon>
        <taxon>Mucoromycota</taxon>
        <taxon>Mortierellomycotina</taxon>
        <taxon>Mortierellomycetes</taxon>
        <taxon>Mortierellales</taxon>
        <taxon>Mortierellaceae</taxon>
        <taxon>Linnemannia</taxon>
    </lineage>
</organism>
<gene>
    <name evidence="2" type="ORF">BGZ96_005279</name>
</gene>
<dbReference type="InterPro" id="IPR032675">
    <property type="entry name" value="LRR_dom_sf"/>
</dbReference>
<reference evidence="2 3" key="1">
    <citation type="journal article" date="2020" name="Fungal Divers.">
        <title>Resolving the Mortierellaceae phylogeny through synthesis of multi-gene phylogenetics and phylogenomics.</title>
        <authorList>
            <person name="Vandepol N."/>
            <person name="Liber J."/>
            <person name="Desiro A."/>
            <person name="Na H."/>
            <person name="Kennedy M."/>
            <person name="Barry K."/>
            <person name="Grigoriev I.V."/>
            <person name="Miller A.N."/>
            <person name="O'Donnell K."/>
            <person name="Stajich J.E."/>
            <person name="Bonito G."/>
        </authorList>
    </citation>
    <scope>NUCLEOTIDE SEQUENCE [LARGE SCALE GENOMIC DNA]</scope>
    <source>
        <strain evidence="2 3">AD045</strain>
    </source>
</reference>
<protein>
    <recommendedName>
        <fullName evidence="4">F-box domain-containing protein</fullName>
    </recommendedName>
</protein>
<proteinExistence type="predicted"/>
<name>A0ABQ7K5L6_9FUNG</name>
<dbReference type="SUPFAM" id="SSF52047">
    <property type="entry name" value="RNI-like"/>
    <property type="match status" value="1"/>
</dbReference>
<dbReference type="EMBL" id="JAAAIM010000247">
    <property type="protein sequence ID" value="KAG0291341.1"/>
    <property type="molecule type" value="Genomic_DNA"/>
</dbReference>
<evidence type="ECO:0000313" key="3">
    <source>
        <dbReference type="Proteomes" id="UP001194696"/>
    </source>
</evidence>